<feature type="domain" description="BACON" evidence="1">
    <location>
        <begin position="137"/>
        <end position="191"/>
    </location>
</feature>
<evidence type="ECO:0000259" key="1">
    <source>
        <dbReference type="Pfam" id="PF13004"/>
    </source>
</evidence>
<dbReference type="InterPro" id="IPR024361">
    <property type="entry name" value="BACON"/>
</dbReference>
<dbReference type="Gene3D" id="2.60.40.10">
    <property type="entry name" value="Immunoglobulins"/>
    <property type="match status" value="2"/>
</dbReference>
<reference evidence="2 3" key="1">
    <citation type="submission" date="2016-10" db="EMBL/GenBank/DDBJ databases">
        <authorList>
            <person name="de Groot N.N."/>
        </authorList>
    </citation>
    <scope>NUCLEOTIDE SEQUENCE [LARGE SCALE GENOMIC DNA]</scope>
    <source>
        <strain evidence="2 3">NLAE-zl-C500</strain>
    </source>
</reference>
<evidence type="ECO:0000313" key="3">
    <source>
        <dbReference type="Proteomes" id="UP000183670"/>
    </source>
</evidence>
<name>A0A1G6G729_BACOV</name>
<protein>
    <submittedName>
        <fullName evidence="2">Putative binding domain-containing protein, N-terminal</fullName>
    </submittedName>
</protein>
<dbReference type="AlphaFoldDB" id="A0A1G6G729"/>
<sequence>MTLLIGCQDDDSSNLTIESQHIQVEYTGGNINIPISCNVASKASIIYDSTNESGWIFLLPTVLNGNGVYTLMVEAYKNVLDDRHATLVITAGNETKEVKITQLAKPSLGIDPEGIAALEQAKNYTVTVTCRAQWSASVNDEASSWCTLSNETGTGVGSFTIHVADLGNEQARTAIITITSGELKATLKVSQGEGTIINGLIWANCDVSEPNTFTASPDTRGLLYQYDSRIGYPNSSPNVDKSCPPGFETGYYDSGYDTWRDENNPCPAGWRIPTITEITELIGTTADPKFTWKEPQNSHFAIPGAIVGIPRSEGIIATKEDMRGGIFLPQSGYRHNETGYQETWWPVNITSISRPNSPQNWDRQTIWIDANGNMGIDEYTSNRKAYPVRCVMDIK</sequence>
<dbReference type="Pfam" id="PF13004">
    <property type="entry name" value="BACON"/>
    <property type="match status" value="2"/>
</dbReference>
<gene>
    <name evidence="2" type="ORF">SAMN05192581_102722</name>
</gene>
<evidence type="ECO:0000313" key="2">
    <source>
        <dbReference type="EMBL" id="SDB77761.1"/>
    </source>
</evidence>
<organism evidence="2 3">
    <name type="scientific">Bacteroides ovatus</name>
    <dbReference type="NCBI Taxonomy" id="28116"/>
    <lineage>
        <taxon>Bacteria</taxon>
        <taxon>Pseudomonadati</taxon>
        <taxon>Bacteroidota</taxon>
        <taxon>Bacteroidia</taxon>
        <taxon>Bacteroidales</taxon>
        <taxon>Bacteroidaceae</taxon>
        <taxon>Bacteroides</taxon>
    </lineage>
</organism>
<dbReference type="InterPro" id="IPR013783">
    <property type="entry name" value="Ig-like_fold"/>
</dbReference>
<dbReference type="EMBL" id="FMYE01000027">
    <property type="protein sequence ID" value="SDB77761.1"/>
    <property type="molecule type" value="Genomic_DNA"/>
</dbReference>
<dbReference type="CDD" id="cd14948">
    <property type="entry name" value="BACON"/>
    <property type="match status" value="2"/>
</dbReference>
<accession>A0A1G6G729</accession>
<dbReference type="Proteomes" id="UP000183670">
    <property type="component" value="Unassembled WGS sequence"/>
</dbReference>
<feature type="domain" description="BACON" evidence="1">
    <location>
        <begin position="49"/>
        <end position="102"/>
    </location>
</feature>
<proteinExistence type="predicted"/>